<gene>
    <name evidence="2" type="ORF">E5L68_017255</name>
</gene>
<proteinExistence type="predicted"/>
<keyword evidence="1" id="KW-1133">Transmembrane helix</keyword>
<dbReference type="EMBL" id="SRMP02000045">
    <property type="protein sequence ID" value="MFN0293143.1"/>
    <property type="molecule type" value="Genomic_DNA"/>
</dbReference>
<evidence type="ECO:0000313" key="3">
    <source>
        <dbReference type="Proteomes" id="UP001517367"/>
    </source>
</evidence>
<keyword evidence="3" id="KW-1185">Reference proteome</keyword>
<organism evidence="2 3">
    <name type="scientific">Pedobacter helvus</name>
    <dbReference type="NCBI Taxonomy" id="2563444"/>
    <lineage>
        <taxon>Bacteria</taxon>
        <taxon>Pseudomonadati</taxon>
        <taxon>Bacteroidota</taxon>
        <taxon>Sphingobacteriia</taxon>
        <taxon>Sphingobacteriales</taxon>
        <taxon>Sphingobacteriaceae</taxon>
        <taxon>Pedobacter</taxon>
    </lineage>
</organism>
<sequence>MSFFVIRFSFILVTWLFLLLLGSCSSKQRWVQRQQQTAKFETQQAQLLASQTQLVRRYWQNDSSSIKEQILIYPDGAIQFGPYGFVGKAKALVLLRQQDQKRQSTGMLTSTNEVLQKQEERAISQTKQSEKEVQTQTQRWLSLGAVMLMVLLALAYWYWRKR</sequence>
<dbReference type="Proteomes" id="UP001517367">
    <property type="component" value="Unassembled WGS sequence"/>
</dbReference>
<evidence type="ECO:0000313" key="2">
    <source>
        <dbReference type="EMBL" id="MFN0293143.1"/>
    </source>
</evidence>
<dbReference type="RefSeq" id="WP_138728831.1">
    <property type="nucleotide sequence ID" value="NZ_SRMP02000045.1"/>
</dbReference>
<evidence type="ECO:0000256" key="1">
    <source>
        <dbReference type="SAM" id="Phobius"/>
    </source>
</evidence>
<dbReference type="PROSITE" id="PS51257">
    <property type="entry name" value="PROKAR_LIPOPROTEIN"/>
    <property type="match status" value="1"/>
</dbReference>
<keyword evidence="1" id="KW-0472">Membrane</keyword>
<reference evidence="2 3" key="1">
    <citation type="submission" date="2024-12" db="EMBL/GenBank/DDBJ databases">
        <authorList>
            <person name="Hu S."/>
        </authorList>
    </citation>
    <scope>NUCLEOTIDE SEQUENCE [LARGE SCALE GENOMIC DNA]</scope>
    <source>
        <strain evidence="2 3">P-25</strain>
    </source>
</reference>
<accession>A0ABW9JN14</accession>
<keyword evidence="1" id="KW-0812">Transmembrane</keyword>
<protein>
    <submittedName>
        <fullName evidence="2">DUF4381 domain-containing protein</fullName>
    </submittedName>
</protein>
<feature type="transmembrane region" description="Helical" evidence="1">
    <location>
        <begin position="140"/>
        <end position="159"/>
    </location>
</feature>
<name>A0ABW9JN14_9SPHI</name>
<comment type="caution">
    <text evidence="2">The sequence shown here is derived from an EMBL/GenBank/DDBJ whole genome shotgun (WGS) entry which is preliminary data.</text>
</comment>